<evidence type="ECO:0000259" key="4">
    <source>
        <dbReference type="PROSITE" id="PS01124"/>
    </source>
</evidence>
<dbReference type="EMBL" id="CP011859">
    <property type="protein sequence ID" value="AQY21042.1"/>
    <property type="molecule type" value="Genomic_DNA"/>
</dbReference>
<reference evidence="7" key="3">
    <citation type="submission" date="2023-01" db="EMBL/GenBank/DDBJ databases">
        <title>Genome-based studies on antimicrobial resistance profiles of Riemerella anatipestifer in China, 1994 to 2021.</title>
        <authorList>
            <person name="Yang Z."/>
            <person name="Zhu D."/>
        </authorList>
    </citation>
    <scope>NUCLEOTIDE SEQUENCE</scope>
    <source>
        <strain evidence="7">RCAD1218</strain>
    </source>
</reference>
<evidence type="ECO:0000313" key="8">
    <source>
        <dbReference type="Proteomes" id="UP000189883"/>
    </source>
</evidence>
<dbReference type="Pfam" id="PF12833">
    <property type="entry name" value="HTH_18"/>
    <property type="match status" value="1"/>
</dbReference>
<keyword evidence="1" id="KW-0805">Transcription regulation</keyword>
<dbReference type="GO" id="GO:0003700">
    <property type="term" value="F:DNA-binding transcription factor activity"/>
    <property type="evidence" value="ECO:0007669"/>
    <property type="project" value="InterPro"/>
</dbReference>
<evidence type="ECO:0000313" key="7">
    <source>
        <dbReference type="EMBL" id="MDY3513333.1"/>
    </source>
</evidence>
<dbReference type="Proteomes" id="UP000189883">
    <property type="component" value="Chromosome"/>
</dbReference>
<evidence type="ECO:0000256" key="1">
    <source>
        <dbReference type="ARBA" id="ARBA00023015"/>
    </source>
</evidence>
<evidence type="ECO:0000313" key="5">
    <source>
        <dbReference type="EMBL" id="AQY21042.1"/>
    </source>
</evidence>
<dbReference type="RefSeq" id="WP_014937099.1">
    <property type="nucleotide sequence ID" value="NZ_CP011859.1"/>
</dbReference>
<keyword evidence="3" id="KW-0804">Transcription</keyword>
<evidence type="ECO:0000256" key="3">
    <source>
        <dbReference type="ARBA" id="ARBA00023163"/>
    </source>
</evidence>
<dbReference type="GO" id="GO:0043565">
    <property type="term" value="F:sequence-specific DNA binding"/>
    <property type="evidence" value="ECO:0007669"/>
    <property type="project" value="InterPro"/>
</dbReference>
<dbReference type="SMART" id="SM00342">
    <property type="entry name" value="HTH_ARAC"/>
    <property type="match status" value="1"/>
</dbReference>
<dbReference type="SUPFAM" id="SSF46689">
    <property type="entry name" value="Homeodomain-like"/>
    <property type="match status" value="2"/>
</dbReference>
<evidence type="ECO:0000313" key="6">
    <source>
        <dbReference type="EMBL" id="MCW0524921.1"/>
    </source>
</evidence>
<dbReference type="InterPro" id="IPR018060">
    <property type="entry name" value="HTH_AraC"/>
</dbReference>
<dbReference type="InterPro" id="IPR054015">
    <property type="entry name" value="ExsA-like_N"/>
</dbReference>
<dbReference type="PANTHER" id="PTHR43280:SF2">
    <property type="entry name" value="HTH-TYPE TRANSCRIPTIONAL REGULATOR EXSA"/>
    <property type="match status" value="1"/>
</dbReference>
<reference evidence="6" key="2">
    <citation type="submission" date="2022-10" db="EMBL/GenBank/DDBJ databases">
        <title>Sifting through the core-genome to identify putative cross-protective antigens against Riemerella anatipestifer.</title>
        <authorList>
            <person name="Zheng X."/>
            <person name="Zhang W."/>
        </authorList>
    </citation>
    <scope>NUCLEOTIDE SEQUENCE</scope>
    <source>
        <strain evidence="6">ZWRA178</strain>
    </source>
</reference>
<sequence length="278" mass="32905">MKTITLPDELNIESLQPVQIFDYCSSKEIAKQQIILNQNTFSFLIEGNKEVVFDNSTLSIDNSKFLIMKSGHCLMTEKLSDTRNYRSVLLFFSNDILLKFIQKNELNRNELSEYKSVYSFKYDEFIQRFVNSLLDISKLSKNIQKRILEVKFEEIILYLTEIYGTDILHSLLVKNNDTSQKFVQTVETNLMSKLTLKELAFLCNMSISTFKREFEKHYAESPIKWFQNKRLEYAHHLLYKEQKRSSEIYLEVGYENLSSFIQAYKSKYGVTPKQHYKD</sequence>
<dbReference type="Gene3D" id="1.10.10.60">
    <property type="entry name" value="Homeodomain-like"/>
    <property type="match status" value="2"/>
</dbReference>
<dbReference type="PANTHER" id="PTHR43280">
    <property type="entry name" value="ARAC-FAMILY TRANSCRIPTIONAL REGULATOR"/>
    <property type="match status" value="1"/>
</dbReference>
<dbReference type="InterPro" id="IPR009057">
    <property type="entry name" value="Homeodomain-like_sf"/>
</dbReference>
<protein>
    <submittedName>
        <fullName evidence="6">AraC family transcriptional regulator</fullName>
    </submittedName>
    <submittedName>
        <fullName evidence="5">Exoenzyme S synthesis regulatory protein ExsA</fullName>
    </submittedName>
</protein>
<dbReference type="EMBL" id="JAQZHK010000008">
    <property type="protein sequence ID" value="MDY3513333.1"/>
    <property type="molecule type" value="Genomic_DNA"/>
</dbReference>
<gene>
    <name evidence="5" type="primary">exsA</name>
    <name evidence="5" type="ORF">AB406_0077</name>
    <name evidence="6" type="ORF">OKE68_11450</name>
    <name evidence="7" type="ORF">PG303_08910</name>
</gene>
<name>A0A1A5FGS0_RIEAN</name>
<evidence type="ECO:0000256" key="2">
    <source>
        <dbReference type="ARBA" id="ARBA00023125"/>
    </source>
</evidence>
<dbReference type="OrthoDB" id="4480133at2"/>
<dbReference type="Pfam" id="PF22200">
    <property type="entry name" value="ExsA_N"/>
    <property type="match status" value="1"/>
</dbReference>
<keyword evidence="2" id="KW-0238">DNA-binding</keyword>
<dbReference type="EMBL" id="JAOZYT010000127">
    <property type="protein sequence ID" value="MCW0524921.1"/>
    <property type="molecule type" value="Genomic_DNA"/>
</dbReference>
<dbReference type="Proteomes" id="UP001284033">
    <property type="component" value="Unassembled WGS sequence"/>
</dbReference>
<dbReference type="Proteomes" id="UP001207440">
    <property type="component" value="Unassembled WGS sequence"/>
</dbReference>
<dbReference type="AlphaFoldDB" id="A0A1A5FGS0"/>
<accession>A0A1A5FGS0</accession>
<organism evidence="5 8">
    <name type="scientific">Riemerella anatipestifer</name>
    <name type="common">Moraxella anatipestifer</name>
    <dbReference type="NCBI Taxonomy" id="34085"/>
    <lineage>
        <taxon>Bacteria</taxon>
        <taxon>Pseudomonadati</taxon>
        <taxon>Bacteroidota</taxon>
        <taxon>Flavobacteriia</taxon>
        <taxon>Flavobacteriales</taxon>
        <taxon>Weeksellaceae</taxon>
        <taxon>Riemerella</taxon>
    </lineage>
</organism>
<proteinExistence type="predicted"/>
<feature type="domain" description="HTH araC/xylS-type" evidence="4">
    <location>
        <begin position="180"/>
        <end position="278"/>
    </location>
</feature>
<dbReference type="PROSITE" id="PS01124">
    <property type="entry name" value="HTH_ARAC_FAMILY_2"/>
    <property type="match status" value="1"/>
</dbReference>
<reference evidence="5 8" key="1">
    <citation type="submission" date="2015-06" db="EMBL/GenBank/DDBJ databases">
        <title>R. anatipestifer strain HXb2 is the most virulent strain so far, and the genome sequence would help us uncover the pathogenesis.</title>
        <authorList>
            <person name="Hu Q."/>
            <person name="Qi J."/>
            <person name="Bo H."/>
            <person name="Liu G."/>
            <person name="Tao M."/>
            <person name="Ding Y."/>
            <person name="Xue Y."/>
        </authorList>
    </citation>
    <scope>NUCLEOTIDE SEQUENCE [LARGE SCALE GENOMIC DNA]</scope>
    <source>
        <strain evidence="5 8">HXb2</strain>
    </source>
</reference>